<organism evidence="1 2">
    <name type="scientific">Zasmidium cellare</name>
    <name type="common">Wine cellar mold</name>
    <name type="synonym">Racodium cellare</name>
    <dbReference type="NCBI Taxonomy" id="395010"/>
    <lineage>
        <taxon>Eukaryota</taxon>
        <taxon>Fungi</taxon>
        <taxon>Dikarya</taxon>
        <taxon>Ascomycota</taxon>
        <taxon>Pezizomycotina</taxon>
        <taxon>Dothideomycetes</taxon>
        <taxon>Dothideomycetidae</taxon>
        <taxon>Mycosphaerellales</taxon>
        <taxon>Mycosphaerellaceae</taxon>
        <taxon>Zasmidium</taxon>
    </lineage>
</organism>
<sequence length="339" mass="38053">MAATPDGTVMSTPPQAALPVISALAGYHNKSDLTDIDILDAFGTSYSVHRLILSLHSSRLAEMCTKIRPGGSIDLRSKAKGDYFPIHIEALTCFMYKFDYDVPWQEPDDLVGTGDEMIPAFHAHMASLGEDLGIAALATLATTKFQNVLADTEMTVQTFIKLARLTFDDPIPLREIRVSFITYVRDHSNLGITIYIGAPQLLLSVSVADENGVRRRLHTLALASNSSPEECKAKEPYSCSQCFTDQWRDDIQSLLELYACESCGQEASGWDWGVQATEQRQLKKRMHMEEGQQFTCPGCDENQMRRDIENCNKMYECDYCGWEEAGRVWFMVKELGEDF</sequence>
<evidence type="ECO:0008006" key="3">
    <source>
        <dbReference type="Google" id="ProtNLM"/>
    </source>
</evidence>
<proteinExistence type="predicted"/>
<evidence type="ECO:0000313" key="1">
    <source>
        <dbReference type="EMBL" id="KAK4498799.1"/>
    </source>
</evidence>
<comment type="caution">
    <text evidence="1">The sequence shown here is derived from an EMBL/GenBank/DDBJ whole genome shotgun (WGS) entry which is preliminary data.</text>
</comment>
<keyword evidence="2" id="KW-1185">Reference proteome</keyword>
<gene>
    <name evidence="1" type="ORF">PRZ48_009309</name>
</gene>
<dbReference type="EMBL" id="JAXOVC010000007">
    <property type="protein sequence ID" value="KAK4498799.1"/>
    <property type="molecule type" value="Genomic_DNA"/>
</dbReference>
<reference evidence="1 2" key="1">
    <citation type="journal article" date="2023" name="G3 (Bethesda)">
        <title>A chromosome-level genome assembly of Zasmidium syzygii isolated from banana leaves.</title>
        <authorList>
            <person name="van Westerhoven A.C."/>
            <person name="Mehrabi R."/>
            <person name="Talebi R."/>
            <person name="Steentjes M.B.F."/>
            <person name="Corcolon B."/>
            <person name="Chong P.A."/>
            <person name="Kema G.H.J."/>
            <person name="Seidl M.F."/>
        </authorList>
    </citation>
    <scope>NUCLEOTIDE SEQUENCE [LARGE SCALE GENOMIC DNA]</scope>
    <source>
        <strain evidence="1 2">P124</strain>
    </source>
</reference>
<name>A0ABR0EBD2_ZASCE</name>
<protein>
    <recommendedName>
        <fullName evidence="3">BTB domain-containing protein</fullName>
    </recommendedName>
</protein>
<dbReference type="Proteomes" id="UP001305779">
    <property type="component" value="Unassembled WGS sequence"/>
</dbReference>
<accession>A0ABR0EBD2</accession>
<evidence type="ECO:0000313" key="2">
    <source>
        <dbReference type="Proteomes" id="UP001305779"/>
    </source>
</evidence>